<sequence>MNRNVEIKGEKKISQLRFHHMYVYVRVGLQQLIRPVPPATSCRGHFAVSARARRVLVNISWDNYRPPPRASRRPGPRADG</sequence>
<proteinExistence type="predicted"/>
<accession>A0A4C1WXD7</accession>
<evidence type="ECO:0000313" key="1">
    <source>
        <dbReference type="EMBL" id="GBP56031.1"/>
    </source>
</evidence>
<protein>
    <submittedName>
        <fullName evidence="1">Uncharacterized protein</fullName>
    </submittedName>
</protein>
<keyword evidence="2" id="KW-1185">Reference proteome</keyword>
<organism evidence="1 2">
    <name type="scientific">Eumeta variegata</name>
    <name type="common">Bagworm moth</name>
    <name type="synonym">Eumeta japonica</name>
    <dbReference type="NCBI Taxonomy" id="151549"/>
    <lineage>
        <taxon>Eukaryota</taxon>
        <taxon>Metazoa</taxon>
        <taxon>Ecdysozoa</taxon>
        <taxon>Arthropoda</taxon>
        <taxon>Hexapoda</taxon>
        <taxon>Insecta</taxon>
        <taxon>Pterygota</taxon>
        <taxon>Neoptera</taxon>
        <taxon>Endopterygota</taxon>
        <taxon>Lepidoptera</taxon>
        <taxon>Glossata</taxon>
        <taxon>Ditrysia</taxon>
        <taxon>Tineoidea</taxon>
        <taxon>Psychidae</taxon>
        <taxon>Oiketicinae</taxon>
        <taxon>Eumeta</taxon>
    </lineage>
</organism>
<dbReference type="EMBL" id="BGZK01000683">
    <property type="protein sequence ID" value="GBP56031.1"/>
    <property type="molecule type" value="Genomic_DNA"/>
</dbReference>
<gene>
    <name evidence="1" type="ORF">EVAR_97452_1</name>
</gene>
<evidence type="ECO:0000313" key="2">
    <source>
        <dbReference type="Proteomes" id="UP000299102"/>
    </source>
</evidence>
<dbReference type="Proteomes" id="UP000299102">
    <property type="component" value="Unassembled WGS sequence"/>
</dbReference>
<dbReference type="AlphaFoldDB" id="A0A4C1WXD7"/>
<name>A0A4C1WXD7_EUMVA</name>
<comment type="caution">
    <text evidence="1">The sequence shown here is derived from an EMBL/GenBank/DDBJ whole genome shotgun (WGS) entry which is preliminary data.</text>
</comment>
<reference evidence="1 2" key="1">
    <citation type="journal article" date="2019" name="Commun. Biol.">
        <title>The bagworm genome reveals a unique fibroin gene that provides high tensile strength.</title>
        <authorList>
            <person name="Kono N."/>
            <person name="Nakamura H."/>
            <person name="Ohtoshi R."/>
            <person name="Tomita M."/>
            <person name="Numata K."/>
            <person name="Arakawa K."/>
        </authorList>
    </citation>
    <scope>NUCLEOTIDE SEQUENCE [LARGE SCALE GENOMIC DNA]</scope>
</reference>